<comment type="caution">
    <text evidence="2">The sequence shown here is derived from an EMBL/GenBank/DDBJ whole genome shotgun (WGS) entry which is preliminary data.</text>
</comment>
<gene>
    <name evidence="2" type="ORF">PHYPSEUDO_012631</name>
</gene>
<organism evidence="2 3">
    <name type="scientific">Phytophthora pseudosyringae</name>
    <dbReference type="NCBI Taxonomy" id="221518"/>
    <lineage>
        <taxon>Eukaryota</taxon>
        <taxon>Sar</taxon>
        <taxon>Stramenopiles</taxon>
        <taxon>Oomycota</taxon>
        <taxon>Peronosporomycetes</taxon>
        <taxon>Peronosporales</taxon>
        <taxon>Peronosporaceae</taxon>
        <taxon>Phytophthora</taxon>
    </lineage>
</organism>
<evidence type="ECO:0000256" key="1">
    <source>
        <dbReference type="SAM" id="MobiDB-lite"/>
    </source>
</evidence>
<dbReference type="Proteomes" id="UP000694044">
    <property type="component" value="Unassembled WGS sequence"/>
</dbReference>
<protein>
    <submittedName>
        <fullName evidence="2">Uncharacterized protein</fullName>
    </submittedName>
</protein>
<evidence type="ECO:0000313" key="2">
    <source>
        <dbReference type="EMBL" id="KAG7376881.1"/>
    </source>
</evidence>
<reference evidence="2" key="1">
    <citation type="submission" date="2021-02" db="EMBL/GenBank/DDBJ databases">
        <authorList>
            <person name="Palmer J.M."/>
        </authorList>
    </citation>
    <scope>NUCLEOTIDE SEQUENCE</scope>
    <source>
        <strain evidence="2">SCRP734</strain>
    </source>
</reference>
<evidence type="ECO:0000313" key="3">
    <source>
        <dbReference type="Proteomes" id="UP000694044"/>
    </source>
</evidence>
<feature type="region of interest" description="Disordered" evidence="1">
    <location>
        <begin position="1"/>
        <end position="21"/>
    </location>
</feature>
<accession>A0A8T1V777</accession>
<dbReference type="AlphaFoldDB" id="A0A8T1V777"/>
<keyword evidence="3" id="KW-1185">Reference proteome</keyword>
<name>A0A8T1V777_9STRA</name>
<proteinExistence type="predicted"/>
<dbReference type="EMBL" id="JAGDFM010000610">
    <property type="protein sequence ID" value="KAG7376881.1"/>
    <property type="molecule type" value="Genomic_DNA"/>
</dbReference>
<sequence>METTDKTRRRRTLPRLSQHSARLRQLRRCGSIVDRAAGHLRSGAITAAAIGSRAYVDSSSVTRGCTTFHRGGASNNDSREHQGDAPRLGTAYVPATPDDVRKPVVLSGGIDGLALAATIPSFPTEELHKLSLIAGGDVAFDLRRMSPTHSCVSGWGVKL</sequence>